<evidence type="ECO:0000313" key="3">
    <source>
        <dbReference type="Proteomes" id="UP000287166"/>
    </source>
</evidence>
<keyword evidence="3" id="KW-1185">Reference proteome</keyword>
<dbReference type="Proteomes" id="UP000287166">
    <property type="component" value="Unassembled WGS sequence"/>
</dbReference>
<sequence>MVRRHWANYEAKSESVYGASADLDFPLLQLHLRRHHPALAKPAAKHEPKRSVFLPAKTQQSEVSASPLSTVTSAAAPCPRRHPRKEPVVHPHAVGYPYHFSLCELPLPDREDKPSLAPFRLTTTGGTREPPKKNPSTACLCREPRIAYGPHVPSSARLRCSH</sequence>
<organism evidence="2 3">
    <name type="scientific">Sparassis crispa</name>
    <dbReference type="NCBI Taxonomy" id="139825"/>
    <lineage>
        <taxon>Eukaryota</taxon>
        <taxon>Fungi</taxon>
        <taxon>Dikarya</taxon>
        <taxon>Basidiomycota</taxon>
        <taxon>Agaricomycotina</taxon>
        <taxon>Agaricomycetes</taxon>
        <taxon>Polyporales</taxon>
        <taxon>Sparassidaceae</taxon>
        <taxon>Sparassis</taxon>
    </lineage>
</organism>
<comment type="caution">
    <text evidence="2">The sequence shown here is derived from an EMBL/GenBank/DDBJ whole genome shotgun (WGS) entry which is preliminary data.</text>
</comment>
<dbReference type="InParanoid" id="A0A401GUG7"/>
<feature type="region of interest" description="Disordered" evidence="1">
    <location>
        <begin position="56"/>
        <end position="88"/>
    </location>
</feature>
<dbReference type="AlphaFoldDB" id="A0A401GUG7"/>
<proteinExistence type="predicted"/>
<evidence type="ECO:0000313" key="2">
    <source>
        <dbReference type="EMBL" id="GBE85374.1"/>
    </source>
</evidence>
<name>A0A401GUG7_9APHY</name>
<evidence type="ECO:0000256" key="1">
    <source>
        <dbReference type="SAM" id="MobiDB-lite"/>
    </source>
</evidence>
<dbReference type="GeneID" id="38782291"/>
<dbReference type="EMBL" id="BFAD01000007">
    <property type="protein sequence ID" value="GBE85374.1"/>
    <property type="molecule type" value="Genomic_DNA"/>
</dbReference>
<accession>A0A401GUG7</accession>
<protein>
    <submittedName>
        <fullName evidence="2">Uncharacterized protein</fullName>
    </submittedName>
</protein>
<dbReference type="RefSeq" id="XP_027616287.1">
    <property type="nucleotide sequence ID" value="XM_027760486.1"/>
</dbReference>
<gene>
    <name evidence="2" type="ORF">SCP_0705610</name>
</gene>
<reference evidence="2 3" key="1">
    <citation type="journal article" date="2018" name="Sci. Rep.">
        <title>Genome sequence of the cauliflower mushroom Sparassis crispa (Hanabiratake) and its association with beneficial usage.</title>
        <authorList>
            <person name="Kiyama R."/>
            <person name="Furutani Y."/>
            <person name="Kawaguchi K."/>
            <person name="Nakanishi T."/>
        </authorList>
    </citation>
    <scope>NUCLEOTIDE SEQUENCE [LARGE SCALE GENOMIC DNA]</scope>
</reference>
<feature type="compositionally biased region" description="Polar residues" evidence="1">
    <location>
        <begin position="57"/>
        <end position="73"/>
    </location>
</feature>